<feature type="compositionally biased region" description="Basic and acidic residues" evidence="1">
    <location>
        <begin position="65"/>
        <end position="78"/>
    </location>
</feature>
<gene>
    <name evidence="2" type="ORF">ACOC_LOCUS11823</name>
</gene>
<evidence type="ECO:0000313" key="2">
    <source>
        <dbReference type="EMBL" id="VDM63408.1"/>
    </source>
</evidence>
<evidence type="ECO:0000313" key="3">
    <source>
        <dbReference type="Proteomes" id="UP000267027"/>
    </source>
</evidence>
<proteinExistence type="predicted"/>
<dbReference type="WBParaSite" id="ACOC_0001182201-mRNA-1">
    <property type="protein sequence ID" value="ACOC_0001182201-mRNA-1"/>
    <property type="gene ID" value="ACOC_0001182201"/>
</dbReference>
<feature type="region of interest" description="Disordered" evidence="1">
    <location>
        <begin position="56"/>
        <end position="94"/>
    </location>
</feature>
<reference evidence="2 3" key="2">
    <citation type="submission" date="2018-11" db="EMBL/GenBank/DDBJ databases">
        <authorList>
            <consortium name="Pathogen Informatics"/>
        </authorList>
    </citation>
    <scope>NUCLEOTIDE SEQUENCE [LARGE SCALE GENOMIC DNA]</scope>
    <source>
        <strain evidence="2 3">Costa Rica</strain>
    </source>
</reference>
<dbReference type="AlphaFoldDB" id="A0A0R3PZ72"/>
<organism evidence="4">
    <name type="scientific">Angiostrongylus costaricensis</name>
    <name type="common">Nematode worm</name>
    <dbReference type="NCBI Taxonomy" id="334426"/>
    <lineage>
        <taxon>Eukaryota</taxon>
        <taxon>Metazoa</taxon>
        <taxon>Ecdysozoa</taxon>
        <taxon>Nematoda</taxon>
        <taxon>Chromadorea</taxon>
        <taxon>Rhabditida</taxon>
        <taxon>Rhabditina</taxon>
        <taxon>Rhabditomorpha</taxon>
        <taxon>Strongyloidea</taxon>
        <taxon>Metastrongylidae</taxon>
        <taxon>Angiostrongylus</taxon>
    </lineage>
</organism>
<evidence type="ECO:0000256" key="1">
    <source>
        <dbReference type="SAM" id="MobiDB-lite"/>
    </source>
</evidence>
<dbReference type="Proteomes" id="UP000267027">
    <property type="component" value="Unassembled WGS sequence"/>
</dbReference>
<dbReference type="EMBL" id="UYYA01004800">
    <property type="protein sequence ID" value="VDM63408.1"/>
    <property type="molecule type" value="Genomic_DNA"/>
</dbReference>
<name>A0A0R3PZ72_ANGCS</name>
<sequence>MLGQIRFGPRLELENRTGSALSITSHDEEEVKLSEKWTRKDDEPDYKNFLLAQQTIRGHQKAKHGKMDEPHSADHERASSTAALNRTSEGRLLY</sequence>
<accession>A0A0R3PZ72</accession>
<evidence type="ECO:0000313" key="4">
    <source>
        <dbReference type="WBParaSite" id="ACOC_0001182201-mRNA-1"/>
    </source>
</evidence>
<reference evidence="4" key="1">
    <citation type="submission" date="2017-02" db="UniProtKB">
        <authorList>
            <consortium name="WormBaseParasite"/>
        </authorList>
    </citation>
    <scope>IDENTIFICATION</scope>
</reference>
<protein>
    <submittedName>
        <fullName evidence="2 4">Uncharacterized protein</fullName>
    </submittedName>
</protein>
<keyword evidence="3" id="KW-1185">Reference proteome</keyword>